<gene>
    <name evidence="3" type="ORF">GYMLUDRAFT_253014</name>
</gene>
<feature type="domain" description="Malonyl-CoA:ACP transacylase (MAT)" evidence="2">
    <location>
        <begin position="50"/>
        <end position="198"/>
    </location>
</feature>
<dbReference type="Gene3D" id="6.10.60.10">
    <property type="match status" value="1"/>
</dbReference>
<accession>A0A0D0B8E1</accession>
<evidence type="ECO:0000313" key="4">
    <source>
        <dbReference type="Proteomes" id="UP000053593"/>
    </source>
</evidence>
<dbReference type="PANTHER" id="PTHR10982">
    <property type="entry name" value="MALONYL COA-ACYL CARRIER PROTEIN TRANSACYLASE"/>
    <property type="match status" value="1"/>
</dbReference>
<protein>
    <recommendedName>
        <fullName evidence="2">Malonyl-CoA:ACP transacylase (MAT) domain-containing protein</fullName>
    </recommendedName>
</protein>
<proteinExistence type="predicted"/>
<dbReference type="GO" id="GO:0005835">
    <property type="term" value="C:fatty acid synthase complex"/>
    <property type="evidence" value="ECO:0007669"/>
    <property type="project" value="InterPro"/>
</dbReference>
<sequence length="198" mass="21433">MVLPGEELTVNICHIGMRNRNIVMKIETVNALGEKMTEGSAEVSQPTTAYIFTGQGSHSPESPAAHAVLDGNDKHLCAVYGFSILEIVKDNPKEETIHFGGIKGQATCQCYMDTSYYTIDKDSYIKTLPLHPNSLLFATQFTQIAPVVTEKAAFKDSCLKVFIENDCAFAGNSPGEYSALASIADALAISAVVNVIFY</sequence>
<dbReference type="InterPro" id="IPR016035">
    <property type="entry name" value="Acyl_Trfase/lysoPLipase"/>
</dbReference>
<dbReference type="AlphaFoldDB" id="A0A0D0B8E1"/>
<dbReference type="Proteomes" id="UP000053593">
    <property type="component" value="Unassembled WGS sequence"/>
</dbReference>
<dbReference type="SUPFAM" id="SSF52151">
    <property type="entry name" value="FabD/lysophospholipase-like"/>
    <property type="match status" value="1"/>
</dbReference>
<dbReference type="InterPro" id="IPR003965">
    <property type="entry name" value="Fatty_acid_synthase"/>
</dbReference>
<dbReference type="OrthoDB" id="3048714at2759"/>
<keyword evidence="1" id="KW-0808">Transferase</keyword>
<dbReference type="Gene3D" id="3.40.366.10">
    <property type="entry name" value="Malonyl-Coenzyme A Acyl Carrier Protein, domain 2"/>
    <property type="match status" value="1"/>
</dbReference>
<evidence type="ECO:0000259" key="2">
    <source>
        <dbReference type="Pfam" id="PF00698"/>
    </source>
</evidence>
<organism evidence="3 4">
    <name type="scientific">Collybiopsis luxurians FD-317 M1</name>
    <dbReference type="NCBI Taxonomy" id="944289"/>
    <lineage>
        <taxon>Eukaryota</taxon>
        <taxon>Fungi</taxon>
        <taxon>Dikarya</taxon>
        <taxon>Basidiomycota</taxon>
        <taxon>Agaricomycotina</taxon>
        <taxon>Agaricomycetes</taxon>
        <taxon>Agaricomycetidae</taxon>
        <taxon>Agaricales</taxon>
        <taxon>Marasmiineae</taxon>
        <taxon>Omphalotaceae</taxon>
        <taxon>Collybiopsis</taxon>
        <taxon>Collybiopsis luxurians</taxon>
    </lineage>
</organism>
<dbReference type="PANTHER" id="PTHR10982:SF21">
    <property type="entry name" value="FATTY ACID SYNTHASE SUBUNIT BETA"/>
    <property type="match status" value="1"/>
</dbReference>
<dbReference type="HOGENOM" id="CLU_1378262_0_0_1"/>
<evidence type="ECO:0000313" key="3">
    <source>
        <dbReference type="EMBL" id="KIK50406.1"/>
    </source>
</evidence>
<dbReference type="Pfam" id="PF00698">
    <property type="entry name" value="Acyl_transf_1"/>
    <property type="match status" value="1"/>
</dbReference>
<reference evidence="3 4" key="1">
    <citation type="submission" date="2014-04" db="EMBL/GenBank/DDBJ databases">
        <title>Evolutionary Origins and Diversification of the Mycorrhizal Mutualists.</title>
        <authorList>
            <consortium name="DOE Joint Genome Institute"/>
            <consortium name="Mycorrhizal Genomics Consortium"/>
            <person name="Kohler A."/>
            <person name="Kuo A."/>
            <person name="Nagy L.G."/>
            <person name="Floudas D."/>
            <person name="Copeland A."/>
            <person name="Barry K.W."/>
            <person name="Cichocki N."/>
            <person name="Veneault-Fourrey C."/>
            <person name="LaButti K."/>
            <person name="Lindquist E.A."/>
            <person name="Lipzen A."/>
            <person name="Lundell T."/>
            <person name="Morin E."/>
            <person name="Murat C."/>
            <person name="Riley R."/>
            <person name="Ohm R."/>
            <person name="Sun H."/>
            <person name="Tunlid A."/>
            <person name="Henrissat B."/>
            <person name="Grigoriev I.V."/>
            <person name="Hibbett D.S."/>
            <person name="Martin F."/>
        </authorList>
    </citation>
    <scope>NUCLEOTIDE SEQUENCE [LARGE SCALE GENOMIC DNA]</scope>
    <source>
        <strain evidence="3 4">FD-317 M1</strain>
    </source>
</reference>
<dbReference type="GO" id="GO:0004312">
    <property type="term" value="F:fatty acid synthase activity"/>
    <property type="evidence" value="ECO:0007669"/>
    <property type="project" value="InterPro"/>
</dbReference>
<dbReference type="PRINTS" id="PR01483">
    <property type="entry name" value="FASYNTHASE"/>
</dbReference>
<evidence type="ECO:0000256" key="1">
    <source>
        <dbReference type="ARBA" id="ARBA00022679"/>
    </source>
</evidence>
<dbReference type="InterPro" id="IPR014043">
    <property type="entry name" value="Acyl_transferase_dom"/>
</dbReference>
<keyword evidence="4" id="KW-1185">Reference proteome</keyword>
<dbReference type="GO" id="GO:0006633">
    <property type="term" value="P:fatty acid biosynthetic process"/>
    <property type="evidence" value="ECO:0007669"/>
    <property type="project" value="InterPro"/>
</dbReference>
<dbReference type="EMBL" id="KN834904">
    <property type="protein sequence ID" value="KIK50406.1"/>
    <property type="molecule type" value="Genomic_DNA"/>
</dbReference>
<dbReference type="InterPro" id="IPR050830">
    <property type="entry name" value="Fungal_FAS"/>
</dbReference>
<name>A0A0D0B8E1_9AGAR</name>
<dbReference type="InterPro" id="IPR001227">
    <property type="entry name" value="Ac_transferase_dom_sf"/>
</dbReference>